<feature type="region of interest" description="Disordered" evidence="1">
    <location>
        <begin position="1"/>
        <end position="43"/>
    </location>
</feature>
<feature type="region of interest" description="Disordered" evidence="1">
    <location>
        <begin position="124"/>
        <end position="154"/>
    </location>
</feature>
<comment type="caution">
    <text evidence="2">The sequence shown here is derived from an EMBL/GenBank/DDBJ whole genome shotgun (WGS) entry which is preliminary data.</text>
</comment>
<sequence>MADGGEREELLSPSPVSPAKRLCSWPSPQAHHPRGLPGAAGGEAEGVGSSCLALGARPHLQPESLLDCAAKTVAEKWAYERVEERFERIPEPVQRRIVYWSFPRNEREICMYSSFQYRGGPGTGAASGALGAPPAEEGPPPPPGAAAPAGSAPGTVAAGATPGLGAGAGAAGCGGEGLPFRRGIRLLDSGSVENVLQVGRCSPGRVRVLSLLFRRCLFPA</sequence>
<reference evidence="2 3" key="1">
    <citation type="submission" date="2023-05" db="EMBL/GenBank/DDBJ databases">
        <title>B98-5 Cell Line De Novo Hybrid Assembly: An Optical Mapping Approach.</title>
        <authorList>
            <person name="Kananen K."/>
            <person name="Auerbach J.A."/>
            <person name="Kautto E."/>
            <person name="Blachly J.S."/>
        </authorList>
    </citation>
    <scope>NUCLEOTIDE SEQUENCE [LARGE SCALE GENOMIC DNA]</scope>
    <source>
        <strain evidence="2">B95-8</strain>
        <tissue evidence="2">Cell line</tissue>
    </source>
</reference>
<protein>
    <submittedName>
        <fullName evidence="2">Zinc finger SWIM domain-containing protein 5</fullName>
    </submittedName>
</protein>
<name>A0ABQ9VBT8_SAGOE</name>
<feature type="compositionally biased region" description="Basic and acidic residues" evidence="1">
    <location>
        <begin position="1"/>
        <end position="10"/>
    </location>
</feature>
<keyword evidence="3" id="KW-1185">Reference proteome</keyword>
<evidence type="ECO:0000256" key="1">
    <source>
        <dbReference type="SAM" id="MobiDB-lite"/>
    </source>
</evidence>
<dbReference type="Proteomes" id="UP001266305">
    <property type="component" value="Unassembled WGS sequence"/>
</dbReference>
<evidence type="ECO:0000313" key="3">
    <source>
        <dbReference type="Proteomes" id="UP001266305"/>
    </source>
</evidence>
<dbReference type="EMBL" id="JASSZA010000007">
    <property type="protein sequence ID" value="KAK2106641.1"/>
    <property type="molecule type" value="Genomic_DNA"/>
</dbReference>
<feature type="compositionally biased region" description="Pro residues" evidence="1">
    <location>
        <begin position="136"/>
        <end position="145"/>
    </location>
</feature>
<proteinExistence type="predicted"/>
<dbReference type="PANTHER" id="PTHR22619:SF2">
    <property type="entry name" value="ZINC FINGER SWIM DOMAIN-CONTAINING PROTEIN 5"/>
    <property type="match status" value="1"/>
</dbReference>
<accession>A0ABQ9VBT8</accession>
<gene>
    <name evidence="2" type="primary">ZSWIM5_2</name>
    <name evidence="2" type="ORF">P7K49_016155</name>
</gene>
<organism evidence="2 3">
    <name type="scientific">Saguinus oedipus</name>
    <name type="common">Cotton-top tamarin</name>
    <name type="synonym">Oedipomidas oedipus</name>
    <dbReference type="NCBI Taxonomy" id="9490"/>
    <lineage>
        <taxon>Eukaryota</taxon>
        <taxon>Metazoa</taxon>
        <taxon>Chordata</taxon>
        <taxon>Craniata</taxon>
        <taxon>Vertebrata</taxon>
        <taxon>Euteleostomi</taxon>
        <taxon>Mammalia</taxon>
        <taxon>Eutheria</taxon>
        <taxon>Euarchontoglires</taxon>
        <taxon>Primates</taxon>
        <taxon>Haplorrhini</taxon>
        <taxon>Platyrrhini</taxon>
        <taxon>Cebidae</taxon>
        <taxon>Callitrichinae</taxon>
        <taxon>Saguinus</taxon>
    </lineage>
</organism>
<feature type="compositionally biased region" description="Low complexity" evidence="1">
    <location>
        <begin position="126"/>
        <end position="135"/>
    </location>
</feature>
<dbReference type="PANTHER" id="PTHR22619">
    <property type="entry name" value="ZINC FINGER SWIM DOMAIN CONTAINING PROTEIN 4, 5, 6"/>
    <property type="match status" value="1"/>
</dbReference>
<evidence type="ECO:0000313" key="2">
    <source>
        <dbReference type="EMBL" id="KAK2106641.1"/>
    </source>
</evidence>